<accession>A0A8T0BPA9</accession>
<evidence type="ECO:0000313" key="3">
    <source>
        <dbReference type="Proteomes" id="UP000606274"/>
    </source>
</evidence>
<gene>
    <name evidence="2" type="ORF">HF521_017911</name>
</gene>
<protein>
    <submittedName>
        <fullName evidence="2">Uncharacterized protein</fullName>
    </submittedName>
</protein>
<sequence length="113" mass="12829">MHAGLLSLWVTGALLLHQCFSDPDDSEYEYVTGDDINYIDYIDYNETDYENTTFVDYNLYATPKKGIRSNQEQSISEKDGAVNYGTNQINDKASSVFRYCALGLGLILQQFCQ</sequence>
<feature type="chain" id="PRO_5035919016" evidence="1">
    <location>
        <begin position="22"/>
        <end position="113"/>
    </location>
</feature>
<comment type="caution">
    <text evidence="2">The sequence shown here is derived from an EMBL/GenBank/DDBJ whole genome shotgun (WGS) entry which is preliminary data.</text>
</comment>
<name>A0A8T0BPA9_SILME</name>
<reference evidence="2" key="1">
    <citation type="submission" date="2020-08" db="EMBL/GenBank/DDBJ databases">
        <title>Chromosome-level assembly of Southern catfish (Silurus meridionalis) provides insights into visual adaptation to the nocturnal and benthic lifestyles.</title>
        <authorList>
            <person name="Zhang Y."/>
            <person name="Wang D."/>
            <person name="Peng Z."/>
        </authorList>
    </citation>
    <scope>NUCLEOTIDE SEQUENCE</scope>
    <source>
        <strain evidence="2">SWU-2019-XX</strain>
        <tissue evidence="2">Muscle</tissue>
    </source>
</reference>
<proteinExistence type="predicted"/>
<organism evidence="2 3">
    <name type="scientific">Silurus meridionalis</name>
    <name type="common">Southern catfish</name>
    <name type="synonym">Silurus soldatovi meridionalis</name>
    <dbReference type="NCBI Taxonomy" id="175797"/>
    <lineage>
        <taxon>Eukaryota</taxon>
        <taxon>Metazoa</taxon>
        <taxon>Chordata</taxon>
        <taxon>Craniata</taxon>
        <taxon>Vertebrata</taxon>
        <taxon>Euteleostomi</taxon>
        <taxon>Actinopterygii</taxon>
        <taxon>Neopterygii</taxon>
        <taxon>Teleostei</taxon>
        <taxon>Ostariophysi</taxon>
        <taxon>Siluriformes</taxon>
        <taxon>Siluridae</taxon>
        <taxon>Silurus</taxon>
    </lineage>
</organism>
<evidence type="ECO:0000313" key="2">
    <source>
        <dbReference type="EMBL" id="KAF7708854.1"/>
    </source>
</evidence>
<dbReference type="EMBL" id="JABFDY010000004">
    <property type="protein sequence ID" value="KAF7708854.1"/>
    <property type="molecule type" value="Genomic_DNA"/>
</dbReference>
<keyword evidence="1" id="KW-0732">Signal</keyword>
<keyword evidence="3" id="KW-1185">Reference proteome</keyword>
<feature type="signal peptide" evidence="1">
    <location>
        <begin position="1"/>
        <end position="21"/>
    </location>
</feature>
<dbReference type="AlphaFoldDB" id="A0A8T0BPA9"/>
<dbReference type="Proteomes" id="UP000606274">
    <property type="component" value="Unassembled WGS sequence"/>
</dbReference>
<evidence type="ECO:0000256" key="1">
    <source>
        <dbReference type="SAM" id="SignalP"/>
    </source>
</evidence>